<accession>A0A5B7IXB2</accession>
<protein>
    <submittedName>
        <fullName evidence="1">Uncharacterized protein</fullName>
    </submittedName>
</protein>
<evidence type="ECO:0000313" key="1">
    <source>
        <dbReference type="EMBL" id="MPC90251.1"/>
    </source>
</evidence>
<dbReference type="AlphaFoldDB" id="A0A5B7IXB2"/>
<organism evidence="1 2">
    <name type="scientific">Portunus trituberculatus</name>
    <name type="common">Swimming crab</name>
    <name type="synonym">Neptunus trituberculatus</name>
    <dbReference type="NCBI Taxonomy" id="210409"/>
    <lineage>
        <taxon>Eukaryota</taxon>
        <taxon>Metazoa</taxon>
        <taxon>Ecdysozoa</taxon>
        <taxon>Arthropoda</taxon>
        <taxon>Crustacea</taxon>
        <taxon>Multicrustacea</taxon>
        <taxon>Malacostraca</taxon>
        <taxon>Eumalacostraca</taxon>
        <taxon>Eucarida</taxon>
        <taxon>Decapoda</taxon>
        <taxon>Pleocyemata</taxon>
        <taxon>Brachyura</taxon>
        <taxon>Eubrachyura</taxon>
        <taxon>Portunoidea</taxon>
        <taxon>Portunidae</taxon>
        <taxon>Portuninae</taxon>
        <taxon>Portunus</taxon>
    </lineage>
</organism>
<keyword evidence="2" id="KW-1185">Reference proteome</keyword>
<gene>
    <name evidence="1" type="ORF">E2C01_085227</name>
</gene>
<dbReference type="EMBL" id="VSRR010083763">
    <property type="protein sequence ID" value="MPC90251.1"/>
    <property type="molecule type" value="Genomic_DNA"/>
</dbReference>
<proteinExistence type="predicted"/>
<evidence type="ECO:0000313" key="2">
    <source>
        <dbReference type="Proteomes" id="UP000324222"/>
    </source>
</evidence>
<comment type="caution">
    <text evidence="1">The sequence shown here is derived from an EMBL/GenBank/DDBJ whole genome shotgun (WGS) entry which is preliminary data.</text>
</comment>
<name>A0A5B7IXB2_PORTR</name>
<dbReference type="Proteomes" id="UP000324222">
    <property type="component" value="Unassembled WGS sequence"/>
</dbReference>
<sequence length="42" mass="5183">MECWCRNWRGKELERRVSVEVTKQVGETRGWKREEEEEEEQG</sequence>
<reference evidence="1 2" key="1">
    <citation type="submission" date="2019-05" db="EMBL/GenBank/DDBJ databases">
        <title>Another draft genome of Portunus trituberculatus and its Hox gene families provides insights of decapod evolution.</title>
        <authorList>
            <person name="Jeong J.-H."/>
            <person name="Song I."/>
            <person name="Kim S."/>
            <person name="Choi T."/>
            <person name="Kim D."/>
            <person name="Ryu S."/>
            <person name="Kim W."/>
        </authorList>
    </citation>
    <scope>NUCLEOTIDE SEQUENCE [LARGE SCALE GENOMIC DNA]</scope>
    <source>
        <tissue evidence="1">Muscle</tissue>
    </source>
</reference>